<keyword evidence="2" id="KW-0808">Transferase</keyword>
<protein>
    <submittedName>
        <fullName evidence="2">Serine/threonine-protein kinase haspin</fullName>
    </submittedName>
</protein>
<dbReference type="Proteomes" id="UP001279410">
    <property type="component" value="Unassembled WGS sequence"/>
</dbReference>
<reference evidence="2" key="1">
    <citation type="submission" date="2022-08" db="EMBL/GenBank/DDBJ databases">
        <title>Genome sequencing of akame (Lates japonicus).</title>
        <authorList>
            <person name="Hashiguchi Y."/>
            <person name="Takahashi H."/>
        </authorList>
    </citation>
    <scope>NUCLEOTIDE SEQUENCE</scope>
    <source>
        <strain evidence="2">Kochi</strain>
    </source>
</reference>
<name>A0AAD3RGA6_LATJO</name>
<keyword evidence="2" id="KW-0418">Kinase</keyword>
<evidence type="ECO:0000256" key="1">
    <source>
        <dbReference type="SAM" id="MobiDB-lite"/>
    </source>
</evidence>
<comment type="caution">
    <text evidence="2">The sequence shown here is derived from an EMBL/GenBank/DDBJ whole genome shotgun (WGS) entry which is preliminary data.</text>
</comment>
<dbReference type="GO" id="GO:0016301">
    <property type="term" value="F:kinase activity"/>
    <property type="evidence" value="ECO:0007669"/>
    <property type="project" value="UniProtKB-KW"/>
</dbReference>
<feature type="region of interest" description="Disordered" evidence="1">
    <location>
        <begin position="96"/>
        <end position="125"/>
    </location>
</feature>
<feature type="region of interest" description="Disordered" evidence="1">
    <location>
        <begin position="138"/>
        <end position="213"/>
    </location>
</feature>
<organism evidence="2 3">
    <name type="scientific">Lates japonicus</name>
    <name type="common">Japanese lates</name>
    <dbReference type="NCBI Taxonomy" id="270547"/>
    <lineage>
        <taxon>Eukaryota</taxon>
        <taxon>Metazoa</taxon>
        <taxon>Chordata</taxon>
        <taxon>Craniata</taxon>
        <taxon>Vertebrata</taxon>
        <taxon>Euteleostomi</taxon>
        <taxon>Actinopterygii</taxon>
        <taxon>Neopterygii</taxon>
        <taxon>Teleostei</taxon>
        <taxon>Neoteleostei</taxon>
        <taxon>Acanthomorphata</taxon>
        <taxon>Carangaria</taxon>
        <taxon>Carangaria incertae sedis</taxon>
        <taxon>Centropomidae</taxon>
        <taxon>Lates</taxon>
    </lineage>
</organism>
<dbReference type="EMBL" id="BRZM01000099">
    <property type="protein sequence ID" value="GLD66945.1"/>
    <property type="molecule type" value="Genomic_DNA"/>
</dbReference>
<gene>
    <name evidence="2" type="ORF">AKAME5_001831800</name>
</gene>
<keyword evidence="3" id="KW-1185">Reference proteome</keyword>
<evidence type="ECO:0000313" key="2">
    <source>
        <dbReference type="EMBL" id="GLD66945.1"/>
    </source>
</evidence>
<feature type="compositionally biased region" description="Pro residues" evidence="1">
    <location>
        <begin position="97"/>
        <end position="106"/>
    </location>
</feature>
<feature type="region of interest" description="Disordered" evidence="1">
    <location>
        <begin position="291"/>
        <end position="320"/>
    </location>
</feature>
<sequence>MNPAKPLILKTYGKHRRELTAWVSLENRKQAFDSTSSATDGDVSVFEPAKPAKIRERRASVASRRTARPAKQKAMKCLTEKSLNEENISNEENIFIPSPPPLPPPQLAQQSKTTRGRKVSVCSGKAVRPAKRKAVSCLPVNSSDEENISRPSPPCPQPVQQSKTTRRSRLEAAPGVLMRQRGRQTPVTSESEEDSVSAPKCHKKSVQMKRDSCVHPPSVGRFVTRRRRGAAIKPKLPKAIIKNSVNAGGTSSFATNILREISLNESADHSLGPCTRKPIFCSTPSAASLSQRPHLKPFPISDKSSTSPTMSKEKGGACSRPTWDYSGRCVSRHECESLKTAAAPLRARGRTCQGWDCSISELSPHTTNSQGSWSHHEFLPPQRGVTNLSSLLADLTPNTTPGDTQGRLLFIVWAWCYSLQGVYTCSAHLDGRAGAADISQDLFTHPLCDTTPKHLRHSCTMIPWDLHWGNVLAKTTKQKKGELS</sequence>
<dbReference type="AlphaFoldDB" id="A0AAD3RGA6"/>
<evidence type="ECO:0000313" key="3">
    <source>
        <dbReference type="Proteomes" id="UP001279410"/>
    </source>
</evidence>
<accession>A0AAD3RGA6</accession>
<proteinExistence type="predicted"/>